<dbReference type="CDD" id="cd13142">
    <property type="entry name" value="MATE_like_12"/>
    <property type="match status" value="1"/>
</dbReference>
<gene>
    <name evidence="11" type="primary">mdtK_1</name>
    <name evidence="11" type="ORF">HAPAU_01850</name>
</gene>
<dbReference type="PATRIC" id="fig|1008153.3.peg.188"/>
<evidence type="ECO:0000256" key="9">
    <source>
        <dbReference type="ARBA" id="ARBA00031636"/>
    </source>
</evidence>
<dbReference type="GO" id="GO:0042910">
    <property type="term" value="F:xenobiotic transmembrane transporter activity"/>
    <property type="evidence" value="ECO:0007669"/>
    <property type="project" value="InterPro"/>
</dbReference>
<keyword evidence="12" id="KW-1185">Reference proteome</keyword>
<feature type="transmembrane region" description="Helical" evidence="10">
    <location>
        <begin position="326"/>
        <end position="345"/>
    </location>
</feature>
<evidence type="ECO:0000256" key="8">
    <source>
        <dbReference type="ARBA" id="ARBA00023136"/>
    </source>
</evidence>
<evidence type="ECO:0000256" key="6">
    <source>
        <dbReference type="ARBA" id="ARBA00022989"/>
    </source>
</evidence>
<accession>A0A151AJD3</accession>
<keyword evidence="5 10" id="KW-0812">Transmembrane</keyword>
<dbReference type="Pfam" id="PF01554">
    <property type="entry name" value="MatE"/>
    <property type="match status" value="2"/>
</dbReference>
<dbReference type="EMBL" id="LTAZ01000001">
    <property type="protein sequence ID" value="KYH27517.1"/>
    <property type="molecule type" value="Genomic_DNA"/>
</dbReference>
<keyword evidence="6 10" id="KW-1133">Transmembrane helix</keyword>
<evidence type="ECO:0000256" key="4">
    <source>
        <dbReference type="ARBA" id="ARBA00022475"/>
    </source>
</evidence>
<evidence type="ECO:0000256" key="1">
    <source>
        <dbReference type="ARBA" id="ARBA00004651"/>
    </source>
</evidence>
<evidence type="ECO:0000256" key="10">
    <source>
        <dbReference type="SAM" id="Phobius"/>
    </source>
</evidence>
<dbReference type="Proteomes" id="UP000075321">
    <property type="component" value="Unassembled WGS sequence"/>
</dbReference>
<keyword evidence="7" id="KW-0406">Ion transport</keyword>
<keyword evidence="3" id="KW-0050">Antiport</keyword>
<dbReference type="GO" id="GO:0006811">
    <property type="term" value="P:monoatomic ion transport"/>
    <property type="evidence" value="ECO:0007669"/>
    <property type="project" value="UniProtKB-KW"/>
</dbReference>
<evidence type="ECO:0000313" key="12">
    <source>
        <dbReference type="Proteomes" id="UP000075321"/>
    </source>
</evidence>
<feature type="transmembrane region" description="Helical" evidence="10">
    <location>
        <begin position="144"/>
        <end position="162"/>
    </location>
</feature>
<dbReference type="InterPro" id="IPR048279">
    <property type="entry name" value="MdtK-like"/>
</dbReference>
<feature type="transmembrane region" description="Helical" evidence="10">
    <location>
        <begin position="21"/>
        <end position="38"/>
    </location>
</feature>
<keyword evidence="4" id="KW-1003">Cell membrane</keyword>
<proteinExistence type="predicted"/>
<dbReference type="GO" id="GO:0005886">
    <property type="term" value="C:plasma membrane"/>
    <property type="evidence" value="ECO:0007669"/>
    <property type="project" value="UniProtKB-SubCell"/>
</dbReference>
<dbReference type="OrthoDB" id="214119at2157"/>
<dbReference type="InterPro" id="IPR002528">
    <property type="entry name" value="MATE_fam"/>
</dbReference>
<dbReference type="InterPro" id="IPR050222">
    <property type="entry name" value="MATE_MdtK"/>
</dbReference>
<reference evidence="11 12" key="1">
    <citation type="submission" date="2016-02" db="EMBL/GenBank/DDBJ databases">
        <title>Genome sequence of Halalkalicoccus paucihalophilus DSM 24557.</title>
        <authorList>
            <person name="Poehlein A."/>
            <person name="Daniel R."/>
        </authorList>
    </citation>
    <scope>NUCLEOTIDE SEQUENCE [LARGE SCALE GENOMIC DNA]</scope>
    <source>
        <strain evidence="11 12">DSM 24557</strain>
    </source>
</reference>
<sequence length="474" mass="50158">MSTAHESSLTEGGLVRPMVRLAWPMVVIQLLQVAYNVADTAFLGAVSADAVGALSLAFPLIFFLISVGGGFTAAGAILVAQYTGAESGRSADVIAGQTLAFVTLLACVLAVLGHFSTDWLLSLFPAGAGTEARIVPLAADYMRIYFLGLPFLFGFFIFVSIMRGYGNTRTPMRVMVVSVAINVALDPLLIFGLGPIPRLGIEGAAIATIAARAVATGLGLYILFYTNAGPDIQPPDLVPRFDHVRDIVTLGTPSAIEQSSSSLAFVVLTGMVVAFPPEIIAAYGLGNRLISLVFLPAMGLSQALDTVVGQNLGADRPDRAARASKLAMGLVLVVMAVLTLVAYLFPEPIVGIFLTADTPGATETIAYGVEYLQIAAFMFVFLGVLQVLLGTFRGAGNTKTAMVFSLITLWAVRVPLTYYLVFVAGWAETGIWVAVVMGDVVGCVAALAWWARGTWKERYVEVERDPSVATTSED</sequence>
<dbReference type="PANTHER" id="PTHR43298">
    <property type="entry name" value="MULTIDRUG RESISTANCE PROTEIN NORM-RELATED"/>
    <property type="match status" value="1"/>
</dbReference>
<keyword evidence="2" id="KW-0813">Transport</keyword>
<feature type="transmembrane region" description="Helical" evidence="10">
    <location>
        <begin position="401"/>
        <end position="424"/>
    </location>
</feature>
<protein>
    <recommendedName>
        <fullName evidence="9">Multidrug-efflux transporter</fullName>
    </recommendedName>
</protein>
<dbReference type="PANTHER" id="PTHR43298:SF2">
    <property type="entry name" value="FMN_FAD EXPORTER YEEO-RELATED"/>
    <property type="match status" value="1"/>
</dbReference>
<dbReference type="NCBIfam" id="TIGR00797">
    <property type="entry name" value="matE"/>
    <property type="match status" value="1"/>
</dbReference>
<dbReference type="AlphaFoldDB" id="A0A151AJD3"/>
<dbReference type="RefSeq" id="WP_066378359.1">
    <property type="nucleotide sequence ID" value="NZ_LTAZ01000001.1"/>
</dbReference>
<evidence type="ECO:0000256" key="2">
    <source>
        <dbReference type="ARBA" id="ARBA00022448"/>
    </source>
</evidence>
<feature type="transmembrane region" description="Helical" evidence="10">
    <location>
        <begin position="365"/>
        <end position="389"/>
    </location>
</feature>
<evidence type="ECO:0000256" key="7">
    <source>
        <dbReference type="ARBA" id="ARBA00023065"/>
    </source>
</evidence>
<feature type="transmembrane region" description="Helical" evidence="10">
    <location>
        <begin position="205"/>
        <end position="224"/>
    </location>
</feature>
<organism evidence="11 12">
    <name type="scientific">Halalkalicoccus paucihalophilus</name>
    <dbReference type="NCBI Taxonomy" id="1008153"/>
    <lineage>
        <taxon>Archaea</taxon>
        <taxon>Methanobacteriati</taxon>
        <taxon>Methanobacteriota</taxon>
        <taxon>Stenosarchaea group</taxon>
        <taxon>Halobacteria</taxon>
        <taxon>Halobacteriales</taxon>
        <taxon>Halococcaceae</taxon>
        <taxon>Halalkalicoccus</taxon>
    </lineage>
</organism>
<feature type="transmembrane region" description="Helical" evidence="10">
    <location>
        <begin position="174"/>
        <end position="193"/>
    </location>
</feature>
<dbReference type="GO" id="GO:0015297">
    <property type="term" value="F:antiporter activity"/>
    <property type="evidence" value="ECO:0007669"/>
    <property type="project" value="UniProtKB-KW"/>
</dbReference>
<comment type="subcellular location">
    <subcellularLocation>
        <location evidence="1">Cell membrane</location>
        <topology evidence="1">Multi-pass membrane protein</topology>
    </subcellularLocation>
</comment>
<name>A0A151AJD3_9EURY</name>
<feature type="transmembrane region" description="Helical" evidence="10">
    <location>
        <begin position="58"/>
        <end position="82"/>
    </location>
</feature>
<keyword evidence="8 10" id="KW-0472">Membrane</keyword>
<evidence type="ECO:0000256" key="5">
    <source>
        <dbReference type="ARBA" id="ARBA00022692"/>
    </source>
</evidence>
<dbReference type="PIRSF" id="PIRSF006603">
    <property type="entry name" value="DinF"/>
    <property type="match status" value="1"/>
</dbReference>
<comment type="caution">
    <text evidence="11">The sequence shown here is derived from an EMBL/GenBank/DDBJ whole genome shotgun (WGS) entry which is preliminary data.</text>
</comment>
<feature type="transmembrane region" description="Helical" evidence="10">
    <location>
        <begin position="94"/>
        <end position="115"/>
    </location>
</feature>
<feature type="transmembrane region" description="Helical" evidence="10">
    <location>
        <begin position="430"/>
        <end position="451"/>
    </location>
</feature>
<evidence type="ECO:0000256" key="3">
    <source>
        <dbReference type="ARBA" id="ARBA00022449"/>
    </source>
</evidence>
<evidence type="ECO:0000313" key="11">
    <source>
        <dbReference type="EMBL" id="KYH27517.1"/>
    </source>
</evidence>